<name>A0AAE1KDL2_PETCI</name>
<dbReference type="AlphaFoldDB" id="A0AAE1KDL2"/>
<gene>
    <name evidence="1" type="ORF">Pcinc_024415</name>
</gene>
<sequence>MQTDREQSNGIKVTCGNEVSRYVNELAFNLLEKSSLLTLMLRRPLNHKSGEIFHLKRQYPGLEVWCGSVIGSDQLPGVMTGPGVVVSLGALCLRLGCAMKAESLTWVAVDS</sequence>
<accession>A0AAE1KDL2</accession>
<reference evidence="1" key="1">
    <citation type="submission" date="2023-10" db="EMBL/GenBank/DDBJ databases">
        <title>Genome assemblies of two species of porcelain crab, Petrolisthes cinctipes and Petrolisthes manimaculis (Anomura: Porcellanidae).</title>
        <authorList>
            <person name="Angst P."/>
        </authorList>
    </citation>
    <scope>NUCLEOTIDE SEQUENCE</scope>
    <source>
        <strain evidence="1">PB745_01</strain>
        <tissue evidence="1">Gill</tissue>
    </source>
</reference>
<comment type="caution">
    <text evidence="1">The sequence shown here is derived from an EMBL/GenBank/DDBJ whole genome shotgun (WGS) entry which is preliminary data.</text>
</comment>
<evidence type="ECO:0000313" key="1">
    <source>
        <dbReference type="EMBL" id="KAK3870352.1"/>
    </source>
</evidence>
<proteinExistence type="predicted"/>
<organism evidence="1 2">
    <name type="scientific">Petrolisthes cinctipes</name>
    <name type="common">Flat porcelain crab</name>
    <dbReference type="NCBI Taxonomy" id="88211"/>
    <lineage>
        <taxon>Eukaryota</taxon>
        <taxon>Metazoa</taxon>
        <taxon>Ecdysozoa</taxon>
        <taxon>Arthropoda</taxon>
        <taxon>Crustacea</taxon>
        <taxon>Multicrustacea</taxon>
        <taxon>Malacostraca</taxon>
        <taxon>Eumalacostraca</taxon>
        <taxon>Eucarida</taxon>
        <taxon>Decapoda</taxon>
        <taxon>Pleocyemata</taxon>
        <taxon>Anomura</taxon>
        <taxon>Galatheoidea</taxon>
        <taxon>Porcellanidae</taxon>
        <taxon>Petrolisthes</taxon>
    </lineage>
</organism>
<evidence type="ECO:0000313" key="2">
    <source>
        <dbReference type="Proteomes" id="UP001286313"/>
    </source>
</evidence>
<protein>
    <submittedName>
        <fullName evidence="1">Uncharacterized protein</fullName>
    </submittedName>
</protein>
<dbReference type="Proteomes" id="UP001286313">
    <property type="component" value="Unassembled WGS sequence"/>
</dbReference>
<dbReference type="EMBL" id="JAWQEG010002682">
    <property type="protein sequence ID" value="KAK3870352.1"/>
    <property type="molecule type" value="Genomic_DNA"/>
</dbReference>
<keyword evidence="2" id="KW-1185">Reference proteome</keyword>